<dbReference type="GO" id="GO:0005634">
    <property type="term" value="C:nucleus"/>
    <property type="evidence" value="ECO:0007669"/>
    <property type="project" value="UniProtKB-SubCell"/>
</dbReference>
<dbReference type="AlphaFoldDB" id="D3IVR4"/>
<evidence type="ECO:0000256" key="3">
    <source>
        <dbReference type="ARBA" id="ARBA00022771"/>
    </source>
</evidence>
<feature type="region of interest" description="Disordered" evidence="6">
    <location>
        <begin position="525"/>
        <end position="554"/>
    </location>
</feature>
<proteinExistence type="predicted"/>
<protein>
    <submittedName>
        <fullName evidence="7">Putative retrotransposon protein</fullName>
    </submittedName>
</protein>
<evidence type="ECO:0000256" key="4">
    <source>
        <dbReference type="ARBA" id="ARBA00022833"/>
    </source>
</evidence>
<evidence type="ECO:0000256" key="1">
    <source>
        <dbReference type="ARBA" id="ARBA00004123"/>
    </source>
</evidence>
<keyword evidence="2" id="KW-0479">Metal-binding</keyword>
<keyword evidence="4" id="KW-0862">Zinc</keyword>
<evidence type="ECO:0000256" key="6">
    <source>
        <dbReference type="SAM" id="MobiDB-lite"/>
    </source>
</evidence>
<dbReference type="PANTHER" id="PTHR46481">
    <property type="entry name" value="ZINC FINGER BED DOMAIN-CONTAINING PROTEIN 4"/>
    <property type="match status" value="1"/>
</dbReference>
<dbReference type="EMBL" id="GQ252886">
    <property type="protein sequence ID" value="ADB85404.1"/>
    <property type="molecule type" value="Genomic_DNA"/>
</dbReference>
<reference evidence="7" key="1">
    <citation type="journal article" date="2010" name="J. Integr. Plant Biol.">
        <title>Insights into the bamboo genome: syntenic relationships to rice and sorghum.</title>
        <authorList>
            <person name="Gui Y.J."/>
            <person name="Zhou Y."/>
            <person name="Wang Y."/>
            <person name="Wang S."/>
            <person name="Wang S.Y."/>
            <person name="Hu Y."/>
            <person name="Bo S.P."/>
            <person name="Chen H."/>
            <person name="Zhou C.P."/>
            <person name="Ma N.X."/>
            <person name="Zhang T.Z."/>
            <person name="Fan L.J."/>
        </authorList>
    </citation>
    <scope>NUCLEOTIDE SEQUENCE</scope>
    <source>
        <tissue evidence="7">Shoot</tissue>
    </source>
</reference>
<organism evidence="7">
    <name type="scientific">Phyllostachys edulis</name>
    <name type="common">Tortoise shell bamboo</name>
    <name type="synonym">Bambusa edulis</name>
    <dbReference type="NCBI Taxonomy" id="38705"/>
    <lineage>
        <taxon>Eukaryota</taxon>
        <taxon>Viridiplantae</taxon>
        <taxon>Streptophyta</taxon>
        <taxon>Embryophyta</taxon>
        <taxon>Tracheophyta</taxon>
        <taxon>Spermatophyta</taxon>
        <taxon>Magnoliopsida</taxon>
        <taxon>Liliopsida</taxon>
        <taxon>Poales</taxon>
        <taxon>Poaceae</taxon>
        <taxon>BOP clade</taxon>
        <taxon>Bambusoideae</taxon>
        <taxon>Arundinarodae</taxon>
        <taxon>Arundinarieae</taxon>
        <taxon>Arundinariinae</taxon>
        <taxon>Phyllostachys</taxon>
    </lineage>
</organism>
<dbReference type="InterPro" id="IPR052035">
    <property type="entry name" value="ZnF_BED_domain_contain"/>
</dbReference>
<feature type="compositionally biased region" description="Low complexity" evidence="6">
    <location>
        <begin position="114"/>
        <end position="131"/>
    </location>
</feature>
<name>D3IVR4_PHYED</name>
<comment type="subcellular location">
    <subcellularLocation>
        <location evidence="1">Nucleus</location>
    </subcellularLocation>
</comment>
<feature type="compositionally biased region" description="Polar residues" evidence="6">
    <location>
        <begin position="96"/>
        <end position="112"/>
    </location>
</feature>
<keyword evidence="5" id="KW-0539">Nucleus</keyword>
<dbReference type="GO" id="GO:0008270">
    <property type="term" value="F:zinc ion binding"/>
    <property type="evidence" value="ECO:0007669"/>
    <property type="project" value="UniProtKB-KW"/>
</dbReference>
<evidence type="ECO:0000313" key="7">
    <source>
        <dbReference type="EMBL" id="ADB85404.1"/>
    </source>
</evidence>
<keyword evidence="3" id="KW-0863">Zinc-finger</keyword>
<dbReference type="PANTHER" id="PTHR46481:SF10">
    <property type="entry name" value="ZINC FINGER BED DOMAIN-CONTAINING PROTEIN 39"/>
    <property type="match status" value="1"/>
</dbReference>
<feature type="region of interest" description="Disordered" evidence="6">
    <location>
        <begin position="91"/>
        <end position="131"/>
    </location>
</feature>
<evidence type="ECO:0000256" key="2">
    <source>
        <dbReference type="ARBA" id="ARBA00022723"/>
    </source>
</evidence>
<accession>D3IVR4</accession>
<evidence type="ECO:0000256" key="5">
    <source>
        <dbReference type="ARBA" id="ARBA00023242"/>
    </source>
</evidence>
<sequence length="618" mass="71043">MGLSLESLALVPKSKSDFRIDTFPSSFSEGPHTFGSRLPEHETRHREPVKRDFLSDNLAKFVPKFWKFGIRTQVIKRDDIINSISPEDLASFENLDGSSQPQGQAEGSQPQDQAGGMPSSGSTAASTSVTTNVKRSRSITLGVWEDFDRTTKEYAQGALSSGGTEHLIRHAARCKARQGLVMSQTQLQYNLDGTRRSWDYSLERCACHIINLIVKYGLKRLDMYIKAFRDVISFLNHSNQRIAAYKNFCRAMDVRPRKFGFDMLAFENEIDLGEAIIAMKFKYLKYWREIPFTYAFEFILDPRAKIQGFANVLEFLSDTHAKTTLTIWKMFVLIFLSFFKVPVSTVSFEAAFSLCRRNDYDEEIVRRFYATMHVSPDFTKMQWLIVTRYVESSKKEFERVLRTPSSKYEKIFDRPALLAPVWTDFYDQTVRYTLGKIHGLQPIPSLINRIINHTFLPKSENFDAIRGNAWNIIGNIMNERKFDVVDVIIRGIASSKNDRVKRIYYAPYIMALILSKIEYHGELGSPHKAYKPRDGPPQQRGQTEDAPGEAAAEEEQVSLAQILNNQQFILSNLQVIMTNQQEFKDTQQEMKTAQIEFHNETRNRLAALSESVFFMEHS</sequence>